<evidence type="ECO:0000256" key="1">
    <source>
        <dbReference type="SAM" id="MobiDB-lite"/>
    </source>
</evidence>
<dbReference type="AlphaFoldDB" id="A0A653D1P1"/>
<dbReference type="Proteomes" id="UP000410492">
    <property type="component" value="Unassembled WGS sequence"/>
</dbReference>
<feature type="region of interest" description="Disordered" evidence="1">
    <location>
        <begin position="1"/>
        <end position="21"/>
    </location>
</feature>
<organism evidence="2 3">
    <name type="scientific">Callosobruchus maculatus</name>
    <name type="common">Southern cowpea weevil</name>
    <name type="synonym">Pulse bruchid</name>
    <dbReference type="NCBI Taxonomy" id="64391"/>
    <lineage>
        <taxon>Eukaryota</taxon>
        <taxon>Metazoa</taxon>
        <taxon>Ecdysozoa</taxon>
        <taxon>Arthropoda</taxon>
        <taxon>Hexapoda</taxon>
        <taxon>Insecta</taxon>
        <taxon>Pterygota</taxon>
        <taxon>Neoptera</taxon>
        <taxon>Endopterygota</taxon>
        <taxon>Coleoptera</taxon>
        <taxon>Polyphaga</taxon>
        <taxon>Cucujiformia</taxon>
        <taxon>Chrysomeloidea</taxon>
        <taxon>Chrysomelidae</taxon>
        <taxon>Bruchinae</taxon>
        <taxon>Bruchini</taxon>
        <taxon>Callosobruchus</taxon>
    </lineage>
</organism>
<feature type="compositionally biased region" description="Polar residues" evidence="1">
    <location>
        <begin position="1"/>
        <end position="11"/>
    </location>
</feature>
<sequence>MATLSAGSRNLKNADGASAIADQHRTYVHQYRHARHASA</sequence>
<keyword evidence="3" id="KW-1185">Reference proteome</keyword>
<evidence type="ECO:0000313" key="2">
    <source>
        <dbReference type="EMBL" id="VEN53871.1"/>
    </source>
</evidence>
<dbReference type="EMBL" id="CAACVG010009688">
    <property type="protein sequence ID" value="VEN53871.1"/>
    <property type="molecule type" value="Genomic_DNA"/>
</dbReference>
<proteinExistence type="predicted"/>
<gene>
    <name evidence="2" type="ORF">CALMAC_LOCUS13538</name>
</gene>
<reference evidence="2 3" key="1">
    <citation type="submission" date="2019-01" db="EMBL/GenBank/DDBJ databases">
        <authorList>
            <person name="Sayadi A."/>
        </authorList>
    </citation>
    <scope>NUCLEOTIDE SEQUENCE [LARGE SCALE GENOMIC DNA]</scope>
</reference>
<accession>A0A653D1P1</accession>
<name>A0A653D1P1_CALMS</name>
<feature type="non-terminal residue" evidence="2">
    <location>
        <position position="39"/>
    </location>
</feature>
<evidence type="ECO:0000313" key="3">
    <source>
        <dbReference type="Proteomes" id="UP000410492"/>
    </source>
</evidence>
<protein>
    <submittedName>
        <fullName evidence="2">Uncharacterized protein</fullName>
    </submittedName>
</protein>